<dbReference type="Gene3D" id="3.30.1050.10">
    <property type="entry name" value="SCP2 sterol-binding domain"/>
    <property type="match status" value="1"/>
</dbReference>
<dbReference type="InterPro" id="IPR029228">
    <property type="entry name" value="Alkyl_sulf_dimr"/>
</dbReference>
<dbReference type="EMBL" id="BIFS01000001">
    <property type="protein sequence ID" value="GCE21888.1"/>
    <property type="molecule type" value="Genomic_DNA"/>
</dbReference>
<evidence type="ECO:0000259" key="10">
    <source>
        <dbReference type="SMART" id="SM00849"/>
    </source>
</evidence>
<dbReference type="Pfam" id="PF14864">
    <property type="entry name" value="Alkyl_sulf_C"/>
    <property type="match status" value="1"/>
</dbReference>
<dbReference type="Proteomes" id="UP000287188">
    <property type="component" value="Unassembled WGS sequence"/>
</dbReference>
<evidence type="ECO:0000256" key="8">
    <source>
        <dbReference type="ARBA" id="ARBA00075789"/>
    </source>
</evidence>
<dbReference type="InterPro" id="IPR036866">
    <property type="entry name" value="RibonucZ/Hydroxyglut_hydro"/>
</dbReference>
<dbReference type="InterPro" id="IPR029229">
    <property type="entry name" value="Alkyl_sulf_C"/>
</dbReference>
<dbReference type="Pfam" id="PF00753">
    <property type="entry name" value="Lactamase_B"/>
    <property type="match status" value="1"/>
</dbReference>
<dbReference type="GO" id="GO:0046983">
    <property type="term" value="F:protein dimerization activity"/>
    <property type="evidence" value="ECO:0007669"/>
    <property type="project" value="InterPro"/>
</dbReference>
<dbReference type="FunFam" id="1.25.40.880:FF:000001">
    <property type="entry name" value="SDS hydrolase SdsA1"/>
    <property type="match status" value="1"/>
</dbReference>
<evidence type="ECO:0000256" key="9">
    <source>
        <dbReference type="SAM" id="MobiDB-lite"/>
    </source>
</evidence>
<protein>
    <recommendedName>
        <fullName evidence="7">Linear primary-alkylsulfatase</fullName>
        <ecNumber evidence="6">3.1.6.21</ecNumber>
    </recommendedName>
    <alternativeName>
        <fullName evidence="8">Type III linear primary-alkylsulfatase</fullName>
    </alternativeName>
</protein>
<keyword evidence="3" id="KW-0378">Hydrolase</keyword>
<dbReference type="SMART" id="SM00849">
    <property type="entry name" value="Lactamase_B"/>
    <property type="match status" value="1"/>
</dbReference>
<dbReference type="InterPro" id="IPR036527">
    <property type="entry name" value="SCP2_sterol-bd_dom_sf"/>
</dbReference>
<dbReference type="Gene3D" id="1.25.40.880">
    <property type="entry name" value="Alkyl sulfatase, dimerisation domain"/>
    <property type="match status" value="1"/>
</dbReference>
<dbReference type="GO" id="GO:0018909">
    <property type="term" value="P:dodecyl sulfate metabolic process"/>
    <property type="evidence" value="ECO:0007669"/>
    <property type="project" value="InterPro"/>
</dbReference>
<reference evidence="12" key="1">
    <citation type="submission" date="2018-12" db="EMBL/GenBank/DDBJ databases">
        <title>Tengunoibacter tsumagoiensis gen. nov., sp. nov., Dictyobacter kobayashii sp. nov., D. alpinus sp. nov., and D. joshuensis sp. nov. and description of Dictyobacteraceae fam. nov. within the order Ktedonobacterales isolated from Tengu-no-mugimeshi.</title>
        <authorList>
            <person name="Wang C.M."/>
            <person name="Zheng Y."/>
            <person name="Sakai Y."/>
            <person name="Toyoda A."/>
            <person name="Minakuchi Y."/>
            <person name="Abe K."/>
            <person name="Yokota A."/>
            <person name="Yabe S."/>
        </authorList>
    </citation>
    <scope>NUCLEOTIDE SEQUENCE [LARGE SCALE GENOMIC DNA]</scope>
    <source>
        <strain evidence="12">Uno11</strain>
    </source>
</reference>
<evidence type="ECO:0000313" key="11">
    <source>
        <dbReference type="EMBL" id="GCE21888.1"/>
    </source>
</evidence>
<dbReference type="Gene3D" id="3.60.15.30">
    <property type="entry name" value="Metallo-beta-lactamase domain"/>
    <property type="match status" value="1"/>
</dbReference>
<dbReference type="CDD" id="cd07710">
    <property type="entry name" value="arylsulfatase_Sdsa1-like_MBL-fold"/>
    <property type="match status" value="1"/>
</dbReference>
<evidence type="ECO:0000256" key="2">
    <source>
        <dbReference type="ARBA" id="ARBA00022723"/>
    </source>
</evidence>
<dbReference type="AlphaFoldDB" id="A0A402AS06"/>
<dbReference type="FunFam" id="3.60.15.30:FF:000001">
    <property type="entry name" value="Alkyl/aryl-sulfatase BDS1"/>
    <property type="match status" value="1"/>
</dbReference>
<sequence>MFNSKQKTSQTKSAPSAASSITQEANARVLSQLPFEQKEDFENAKRGFIGTITHKTIKNEHGDVIWDLGAYDFLSSATAPPTVNPSLWRQAQLNCNHGLFKVTDRIYQVRGLDLSNMTIIEGDTGLIIIDPLTTLETAHAALDLYYKHFPKKPVQAVIYTHSHTDHYGGVKGVVSEDDVTSGKIPILAPEGFLENAISENVFAGNAMSRRALYMYGMILPKSVQGQVDAGLGKTVSLGTVTLIPPTDTIHQTGEKRTIDGVKMEFQLAQDTEAPSEMLIYFPQFRALCAAEDMTHNLHNIYTLRGAEVRDPVSWWKAINQAIENFGSRTDVVFAQHHWPTWDQKNVLNFFEKQRDMYKYLHDQAMRLINNGYTMLEVAEMIQLPESLAKAWYNRGYYGSVNHNVKGIYQKYLGFYSSNPADLHPLPPEAASQKYVEYMGGPEKVMQKARESFNAGEYRWVAQVMNHVVFAHPDLQAARELQAAALEQLGYQCENPTWRNEYLMGALELRHGVPQVPTTKTDSPDVVKAMPIDMYFDFMGIRLNGPKAAGKSITENIHFSDVKKDYALQLKNSALTYTPNKKFAHPDATITLTRAIMDAITLGATTFEHEIEFGAIQIKGNRDKVFEVLSCLDTFEPSFNIVTP</sequence>
<gene>
    <name evidence="11" type="primary">sepA</name>
    <name evidence="11" type="ORF">KDK_56880</name>
</gene>
<dbReference type="Pfam" id="PF14863">
    <property type="entry name" value="Alkyl_sulf_dimr"/>
    <property type="match status" value="1"/>
</dbReference>
<evidence type="ECO:0000256" key="4">
    <source>
        <dbReference type="ARBA" id="ARBA00022833"/>
    </source>
</evidence>
<keyword evidence="4" id="KW-0862">Zinc</keyword>
<accession>A0A402AS06</accession>
<evidence type="ECO:0000313" key="12">
    <source>
        <dbReference type="Proteomes" id="UP000287188"/>
    </source>
</evidence>
<dbReference type="PANTHER" id="PTHR43223">
    <property type="entry name" value="ALKYL/ARYL-SULFATASE"/>
    <property type="match status" value="1"/>
</dbReference>
<dbReference type="GO" id="GO:0018741">
    <property type="term" value="F:linear primary-alkylsulfatase activity"/>
    <property type="evidence" value="ECO:0007669"/>
    <property type="project" value="UniProtKB-EC"/>
</dbReference>
<evidence type="ECO:0000256" key="1">
    <source>
        <dbReference type="ARBA" id="ARBA00001947"/>
    </source>
</evidence>
<keyword evidence="2" id="KW-0479">Metal-binding</keyword>
<proteinExistence type="inferred from homology"/>
<comment type="cofactor">
    <cofactor evidence="1">
        <name>Zn(2+)</name>
        <dbReference type="ChEBI" id="CHEBI:29105"/>
    </cofactor>
</comment>
<comment type="similarity">
    <text evidence="5">Belongs to the metallo-beta-lactamase superfamily. Type III sulfatase family.</text>
</comment>
<feature type="region of interest" description="Disordered" evidence="9">
    <location>
        <begin position="1"/>
        <end position="23"/>
    </location>
</feature>
<dbReference type="InterPro" id="IPR044097">
    <property type="entry name" value="Bds1/SdsA1_MBL-fold"/>
</dbReference>
<dbReference type="EC" id="3.1.6.21" evidence="6"/>
<dbReference type="SUPFAM" id="SSF56281">
    <property type="entry name" value="Metallo-hydrolase/oxidoreductase"/>
    <property type="match status" value="1"/>
</dbReference>
<comment type="caution">
    <text evidence="11">The sequence shown here is derived from an EMBL/GenBank/DDBJ whole genome shotgun (WGS) entry which is preliminary data.</text>
</comment>
<feature type="domain" description="Metallo-beta-lactamase" evidence="10">
    <location>
        <begin position="114"/>
        <end position="336"/>
    </location>
</feature>
<organism evidence="11 12">
    <name type="scientific">Dictyobacter kobayashii</name>
    <dbReference type="NCBI Taxonomy" id="2014872"/>
    <lineage>
        <taxon>Bacteria</taxon>
        <taxon>Bacillati</taxon>
        <taxon>Chloroflexota</taxon>
        <taxon>Ktedonobacteria</taxon>
        <taxon>Ktedonobacterales</taxon>
        <taxon>Dictyobacteraceae</taxon>
        <taxon>Dictyobacter</taxon>
    </lineage>
</organism>
<dbReference type="InterPro" id="IPR001279">
    <property type="entry name" value="Metallo-B-lactamas"/>
</dbReference>
<dbReference type="InterPro" id="IPR038536">
    <property type="entry name" value="Alkyl/aryl-sulf_dimr_sf"/>
</dbReference>
<evidence type="ECO:0000256" key="6">
    <source>
        <dbReference type="ARBA" id="ARBA00066568"/>
    </source>
</evidence>
<keyword evidence="12" id="KW-1185">Reference proteome</keyword>
<name>A0A402AS06_9CHLR</name>
<evidence type="ECO:0000256" key="5">
    <source>
        <dbReference type="ARBA" id="ARBA00033751"/>
    </source>
</evidence>
<dbReference type="PANTHER" id="PTHR43223:SF1">
    <property type="entry name" value="ALKYL_ARYL-SULFATASE BDS1"/>
    <property type="match status" value="1"/>
</dbReference>
<evidence type="ECO:0000256" key="7">
    <source>
        <dbReference type="ARBA" id="ARBA00068034"/>
    </source>
</evidence>
<dbReference type="InterPro" id="IPR052195">
    <property type="entry name" value="Bact_Alkyl/Aryl-Sulfatase"/>
</dbReference>
<dbReference type="GO" id="GO:0046872">
    <property type="term" value="F:metal ion binding"/>
    <property type="evidence" value="ECO:0007669"/>
    <property type="project" value="UniProtKB-KW"/>
</dbReference>
<dbReference type="SUPFAM" id="SSF55718">
    <property type="entry name" value="SCP-like"/>
    <property type="match status" value="1"/>
</dbReference>
<dbReference type="RefSeq" id="WP_218032028.1">
    <property type="nucleotide sequence ID" value="NZ_BIFS01000001.1"/>
</dbReference>
<evidence type="ECO:0000256" key="3">
    <source>
        <dbReference type="ARBA" id="ARBA00022801"/>
    </source>
</evidence>